<comment type="caution">
    <text evidence="14">The sequence shown here is derived from an EMBL/GenBank/DDBJ whole genome shotgun (WGS) entry which is preliminary data.</text>
</comment>
<keyword evidence="3" id="KW-0028">Amino-acid biosynthesis</keyword>
<protein>
    <submittedName>
        <fullName evidence="14">Uroporphyrinogen-III C-methyltransferase</fullName>
    </submittedName>
</protein>
<dbReference type="InterPro" id="IPR000878">
    <property type="entry name" value="4pyrrol_Mease"/>
</dbReference>
<comment type="catalytic activity">
    <reaction evidence="10">
        <text>uroporphyrinogen III + 2 S-adenosyl-L-methionine = precorrin-2 + 2 S-adenosyl-L-homocysteine + H(+)</text>
        <dbReference type="Rhea" id="RHEA:32459"/>
        <dbReference type="ChEBI" id="CHEBI:15378"/>
        <dbReference type="ChEBI" id="CHEBI:57308"/>
        <dbReference type="ChEBI" id="CHEBI:57856"/>
        <dbReference type="ChEBI" id="CHEBI:58827"/>
        <dbReference type="ChEBI" id="CHEBI:59789"/>
        <dbReference type="EC" id="2.1.1.107"/>
    </reaction>
</comment>
<evidence type="ECO:0000313" key="14">
    <source>
        <dbReference type="EMBL" id="KAF6065089.1"/>
    </source>
</evidence>
<dbReference type="GO" id="GO:0019354">
    <property type="term" value="P:siroheme biosynthetic process"/>
    <property type="evidence" value="ECO:0007669"/>
    <property type="project" value="InterPro"/>
</dbReference>
<evidence type="ECO:0000256" key="6">
    <source>
        <dbReference type="ARBA" id="ARBA00023002"/>
    </source>
</evidence>
<keyword evidence="2 14" id="KW-0489">Methyltransferase</keyword>
<keyword evidence="8" id="KW-0486">Methionine biosynthesis</keyword>
<sequence length="561" mass="61590">MTNLLTSNITTGETHLLIGYSAVSNTRIVSIIESGANPILITDSQPQNFPPNIMQYVTDNKLPVLIDKDFPTKIPHYLTTLGRAEVDSIVDRVYVSLPSSQLALKQEIYQRCRKLRIPVNTTDSPDLCTFTMLSTYTSGDFQLGVTTNGKGCKLASRIKRELVNSLPSDIDAICKQVGELRRQIQMEDKAESEHGEHEDDAINNHKFNSFVPEFNKTQEDLKLQRARWLSQIVEYYPLNKLGSISLKDLSSAYKLHKQANVPGAKEEDSEAGQMTLVGSGPGSVSLLTLGALQAIQTADLVLADKLVPQQVLDVIPTTHHTRLFIARKFPGNAEKAQEELLTLGLEALRRGEKVVRLKQGDPYIFRRGGEEFNFFSQHGFKPTVVPGITSALAAPVLSNIPMTHRDVADQVLICTGTGRRGAVPNLPDFVSSRTTVFLMALHRVVELIPLLVNDKKWDENLPVAIVERASCPDQRVIRTTLSKVGDAVEACGSRPPGLLVTGYACEVICKNSGSESLPWVVEEGCNSGDDGELKRIVELVNGNCKESTAVVSPNLQKEIAA</sequence>
<organism evidence="14 15">
    <name type="scientific">Candida albicans</name>
    <name type="common">Yeast</name>
    <dbReference type="NCBI Taxonomy" id="5476"/>
    <lineage>
        <taxon>Eukaryota</taxon>
        <taxon>Fungi</taxon>
        <taxon>Dikarya</taxon>
        <taxon>Ascomycota</taxon>
        <taxon>Saccharomycotina</taxon>
        <taxon>Pichiomycetes</taxon>
        <taxon>Debaryomycetaceae</taxon>
        <taxon>Candida/Lodderomyces clade</taxon>
        <taxon>Candida</taxon>
    </lineage>
</organism>
<keyword evidence="4 14" id="KW-0808">Transferase</keyword>
<dbReference type="InterPro" id="IPR012066">
    <property type="entry name" value="Met1_fungi"/>
</dbReference>
<dbReference type="FunFam" id="3.40.50.720:FF:000504">
    <property type="entry name" value="Siroheme synthase, putative"/>
    <property type="match status" value="1"/>
</dbReference>
<dbReference type="PROSITE" id="PS00839">
    <property type="entry name" value="SUMT_1"/>
    <property type="match status" value="1"/>
</dbReference>
<evidence type="ECO:0000256" key="8">
    <source>
        <dbReference type="ARBA" id="ARBA00023167"/>
    </source>
</evidence>
<dbReference type="InterPro" id="IPR014777">
    <property type="entry name" value="4pyrrole_Mease_sub1"/>
</dbReference>
<comment type="similarity">
    <text evidence="1">Belongs to the precorrin methyltransferase family.</text>
</comment>
<dbReference type="PIRSF" id="PIRSF036555">
    <property type="entry name" value="SUMT_yeast"/>
    <property type="match status" value="1"/>
</dbReference>
<dbReference type="NCBIfam" id="TIGR01469">
    <property type="entry name" value="cobA_cysG_Cterm"/>
    <property type="match status" value="1"/>
</dbReference>
<keyword evidence="6" id="KW-0560">Oxidoreductase</keyword>
<proteinExistence type="inferred from homology"/>
<dbReference type="Gene3D" id="3.40.50.720">
    <property type="entry name" value="NAD(P)-binding Rossmann-like Domain"/>
    <property type="match status" value="1"/>
</dbReference>
<gene>
    <name evidence="14" type="ORF">FOB64_004860</name>
</gene>
<dbReference type="Proteomes" id="UP000536275">
    <property type="component" value="Unassembled WGS sequence"/>
</dbReference>
<evidence type="ECO:0000313" key="15">
    <source>
        <dbReference type="Proteomes" id="UP000536275"/>
    </source>
</evidence>
<evidence type="ECO:0000256" key="11">
    <source>
        <dbReference type="ARBA" id="ARBA00055636"/>
    </source>
</evidence>
<dbReference type="PANTHER" id="PTHR45790">
    <property type="entry name" value="SIROHEME SYNTHASE-RELATED"/>
    <property type="match status" value="1"/>
</dbReference>
<evidence type="ECO:0000259" key="13">
    <source>
        <dbReference type="Pfam" id="PF14824"/>
    </source>
</evidence>
<dbReference type="Pfam" id="PF13241">
    <property type="entry name" value="NAD_binding_7"/>
    <property type="match status" value="1"/>
</dbReference>
<dbReference type="GO" id="GO:0016491">
    <property type="term" value="F:oxidoreductase activity"/>
    <property type="evidence" value="ECO:0007669"/>
    <property type="project" value="UniProtKB-KW"/>
</dbReference>
<dbReference type="InterPro" id="IPR028281">
    <property type="entry name" value="Sirohaem_synthase_central"/>
</dbReference>
<dbReference type="Gene3D" id="3.40.1010.10">
    <property type="entry name" value="Cobalt-precorrin-4 Transmethylase, Domain 1"/>
    <property type="match status" value="1"/>
</dbReference>
<keyword evidence="9" id="KW-0627">Porphyrin biosynthesis</keyword>
<dbReference type="GO" id="GO:0032259">
    <property type="term" value="P:methylation"/>
    <property type="evidence" value="ECO:0007669"/>
    <property type="project" value="UniProtKB-KW"/>
</dbReference>
<evidence type="ECO:0000256" key="10">
    <source>
        <dbReference type="ARBA" id="ARBA00052360"/>
    </source>
</evidence>
<dbReference type="FunFam" id="3.40.1010.10:FF:000006">
    <property type="entry name" value="Siroheme synthase, putative"/>
    <property type="match status" value="1"/>
</dbReference>
<evidence type="ECO:0000256" key="3">
    <source>
        <dbReference type="ARBA" id="ARBA00022605"/>
    </source>
</evidence>
<dbReference type="InterPro" id="IPR006366">
    <property type="entry name" value="CobA/CysG_C"/>
</dbReference>
<evidence type="ECO:0000259" key="12">
    <source>
        <dbReference type="Pfam" id="PF00590"/>
    </source>
</evidence>
<evidence type="ECO:0000256" key="7">
    <source>
        <dbReference type="ARBA" id="ARBA00023027"/>
    </source>
</evidence>
<dbReference type="AlphaFoldDB" id="A0A8H6F3B7"/>
<comment type="function">
    <text evidence="11">Siroheme synthase involved in methionine biosynthesis.</text>
</comment>
<dbReference type="PANTHER" id="PTHR45790:SF6">
    <property type="entry name" value="UROPORPHYRINOGEN-III C-METHYLTRANSFERASE"/>
    <property type="match status" value="1"/>
</dbReference>
<dbReference type="CDD" id="cd11642">
    <property type="entry name" value="SUMT"/>
    <property type="match status" value="1"/>
</dbReference>
<dbReference type="InterPro" id="IPR003043">
    <property type="entry name" value="Uropor_MeTrfase_CS"/>
</dbReference>
<dbReference type="EMBL" id="JABWAD010000059">
    <property type="protein sequence ID" value="KAF6065089.1"/>
    <property type="molecule type" value="Genomic_DNA"/>
</dbReference>
<evidence type="ECO:0000256" key="1">
    <source>
        <dbReference type="ARBA" id="ARBA00005879"/>
    </source>
</evidence>
<dbReference type="GO" id="GO:0004851">
    <property type="term" value="F:uroporphyrin-III C-methyltransferase activity"/>
    <property type="evidence" value="ECO:0007669"/>
    <property type="project" value="UniProtKB-EC"/>
</dbReference>
<feature type="domain" description="Tetrapyrrole methylase" evidence="12">
    <location>
        <begin position="275"/>
        <end position="484"/>
    </location>
</feature>
<dbReference type="GO" id="GO:0009086">
    <property type="term" value="P:methionine biosynthetic process"/>
    <property type="evidence" value="ECO:0007669"/>
    <property type="project" value="UniProtKB-KW"/>
</dbReference>
<evidence type="ECO:0000256" key="4">
    <source>
        <dbReference type="ARBA" id="ARBA00022679"/>
    </source>
</evidence>
<dbReference type="SUPFAM" id="SSF53790">
    <property type="entry name" value="Tetrapyrrole methylase"/>
    <property type="match status" value="1"/>
</dbReference>
<reference evidence="14 15" key="1">
    <citation type="submission" date="2020-03" db="EMBL/GenBank/DDBJ databases">
        <title>FDA dAtabase for Regulatory Grade micrObial Sequences (FDA-ARGOS): Supporting development and validation of Infectious Disease Dx tests.</title>
        <authorList>
            <person name="Campos J."/>
            <person name="Goldberg B."/>
            <person name="Tallon L."/>
            <person name="Sadzewicz L."/>
            <person name="Vavikolanu K."/>
            <person name="Mehta A."/>
            <person name="Aluvathingal J."/>
            <person name="Nadendla S."/>
            <person name="Nandy P."/>
            <person name="Geyer C."/>
            <person name="Yan Y."/>
            <person name="Sichtig H."/>
        </authorList>
    </citation>
    <scope>NUCLEOTIDE SEQUENCE [LARGE SCALE GENOMIC DNA]</scope>
    <source>
        <strain evidence="14 15">FDAARGOS_656</strain>
    </source>
</reference>
<dbReference type="Gene3D" id="3.30.950.10">
    <property type="entry name" value="Methyltransferase, Cobalt-precorrin-4 Transmethylase, Domain 2"/>
    <property type="match status" value="1"/>
</dbReference>
<feature type="domain" description="Siroheme synthase central" evidence="13">
    <location>
        <begin position="139"/>
        <end position="164"/>
    </location>
</feature>
<dbReference type="InterPro" id="IPR014776">
    <property type="entry name" value="4pyrrole_Mease_sub2"/>
</dbReference>
<dbReference type="FunFam" id="3.30.950.10:FF:000005">
    <property type="entry name" value="Uroporphyrin-III c-methyltransferase, putative"/>
    <property type="match status" value="1"/>
</dbReference>
<evidence type="ECO:0000256" key="5">
    <source>
        <dbReference type="ARBA" id="ARBA00022691"/>
    </source>
</evidence>
<dbReference type="Pfam" id="PF00590">
    <property type="entry name" value="TP_methylase"/>
    <property type="match status" value="1"/>
</dbReference>
<keyword evidence="7" id="KW-0520">NAD</keyword>
<keyword evidence="5" id="KW-0949">S-adenosyl-L-methionine</keyword>
<dbReference type="InterPro" id="IPR035996">
    <property type="entry name" value="4pyrrol_Methylase_sf"/>
</dbReference>
<evidence type="ECO:0000256" key="2">
    <source>
        <dbReference type="ARBA" id="ARBA00022603"/>
    </source>
</evidence>
<dbReference type="Pfam" id="PF14824">
    <property type="entry name" value="Sirohm_synth_M"/>
    <property type="match status" value="1"/>
</dbReference>
<accession>A0A8H6F3B7</accession>
<dbReference type="GO" id="GO:0000103">
    <property type="term" value="P:sulfate assimilation"/>
    <property type="evidence" value="ECO:0007669"/>
    <property type="project" value="InterPro"/>
</dbReference>
<evidence type="ECO:0000256" key="9">
    <source>
        <dbReference type="ARBA" id="ARBA00023244"/>
    </source>
</evidence>
<dbReference type="SUPFAM" id="SSF75615">
    <property type="entry name" value="Siroheme synthase middle domains-like"/>
    <property type="match status" value="1"/>
</dbReference>
<name>A0A8H6F3B7_CANAX</name>
<dbReference type="InterPro" id="IPR050161">
    <property type="entry name" value="Siro_Cobalamin_biosynth"/>
</dbReference>